<protein>
    <submittedName>
        <fullName evidence="1">Uncharacterized protein</fullName>
    </submittedName>
</protein>
<dbReference type="Proteomes" id="UP001160390">
    <property type="component" value="Unassembled WGS sequence"/>
</dbReference>
<dbReference type="AlphaFoldDB" id="A0AA35MJB4"/>
<comment type="caution">
    <text evidence="1">The sequence shown here is derived from an EMBL/GenBank/DDBJ whole genome shotgun (WGS) entry which is preliminary data.</text>
</comment>
<proteinExistence type="predicted"/>
<sequence>MTLLIAEKGKSRVWTFPVGGVSVTTNLAVVEAESDGPQCIEALLVFCRAQRRSRNPLSVRRVGYIPSVLEEVLSKASKYRE</sequence>
<dbReference type="EMBL" id="CABFNP030001297">
    <property type="protein sequence ID" value="CAI6097870.1"/>
    <property type="molecule type" value="Genomic_DNA"/>
</dbReference>
<keyword evidence="2" id="KW-1185">Reference proteome</keyword>
<evidence type="ECO:0000313" key="2">
    <source>
        <dbReference type="Proteomes" id="UP001160390"/>
    </source>
</evidence>
<accession>A0AA35MJB4</accession>
<gene>
    <name evidence="1" type="ORF">CCHLO57077_00005560</name>
</gene>
<reference evidence="1" key="1">
    <citation type="submission" date="2023-01" db="EMBL/GenBank/DDBJ databases">
        <authorList>
            <person name="Piombo E."/>
        </authorList>
    </citation>
    <scope>NUCLEOTIDE SEQUENCE</scope>
</reference>
<evidence type="ECO:0000313" key="1">
    <source>
        <dbReference type="EMBL" id="CAI6097870.1"/>
    </source>
</evidence>
<name>A0AA35MJB4_9HYPO</name>
<organism evidence="1 2">
    <name type="scientific">Clonostachys chloroleuca</name>
    <dbReference type="NCBI Taxonomy" id="1926264"/>
    <lineage>
        <taxon>Eukaryota</taxon>
        <taxon>Fungi</taxon>
        <taxon>Dikarya</taxon>
        <taxon>Ascomycota</taxon>
        <taxon>Pezizomycotina</taxon>
        <taxon>Sordariomycetes</taxon>
        <taxon>Hypocreomycetidae</taxon>
        <taxon>Hypocreales</taxon>
        <taxon>Bionectriaceae</taxon>
        <taxon>Clonostachys</taxon>
    </lineage>
</organism>